<dbReference type="STRING" id="195883.A0A482WEQ8"/>
<dbReference type="Proteomes" id="UP000291343">
    <property type="component" value="Unassembled WGS sequence"/>
</dbReference>
<dbReference type="SMR" id="A0A482WEQ8"/>
<dbReference type="Pfam" id="PF17840">
    <property type="entry name" value="Tugs"/>
    <property type="match status" value="1"/>
</dbReference>
<dbReference type="GO" id="GO:0051087">
    <property type="term" value="F:protein-folding chaperone binding"/>
    <property type="evidence" value="ECO:0007669"/>
    <property type="project" value="TreeGrafter"/>
</dbReference>
<protein>
    <recommendedName>
        <fullName evidence="3">Ubiquitin-like domain-containing protein</fullName>
    </recommendedName>
</protein>
<dbReference type="SUPFAM" id="SSF54236">
    <property type="entry name" value="Ubiquitin-like"/>
    <property type="match status" value="1"/>
</dbReference>
<dbReference type="Gene3D" id="3.10.20.90">
    <property type="entry name" value="Phosphatidylinositol 3-kinase Catalytic Subunit, Chain A, domain 1"/>
    <property type="match status" value="1"/>
</dbReference>
<dbReference type="SMART" id="SM00213">
    <property type="entry name" value="UBQ"/>
    <property type="match status" value="1"/>
</dbReference>
<reference evidence="4 5" key="1">
    <citation type="journal article" date="2017" name="Gigascience">
        <title>Genome sequence of the small brown planthopper, Laodelphax striatellus.</title>
        <authorList>
            <person name="Zhu J."/>
            <person name="Jiang F."/>
            <person name="Wang X."/>
            <person name="Yang P."/>
            <person name="Bao Y."/>
            <person name="Zhao W."/>
            <person name="Wang W."/>
            <person name="Lu H."/>
            <person name="Wang Q."/>
            <person name="Cui N."/>
            <person name="Li J."/>
            <person name="Chen X."/>
            <person name="Luo L."/>
            <person name="Yu J."/>
            <person name="Kang L."/>
            <person name="Cui F."/>
        </authorList>
    </citation>
    <scope>NUCLEOTIDE SEQUENCE [LARGE SCALE GENOMIC DNA]</scope>
    <source>
        <strain evidence="4">Lst14</strain>
    </source>
</reference>
<keyword evidence="5" id="KW-1185">Reference proteome</keyword>
<proteinExistence type="predicted"/>
<comment type="subcellular location">
    <subcellularLocation>
        <location evidence="1">Cytoplasm</location>
        <location evidence="1">Cytosol</location>
    </subcellularLocation>
</comment>
<name>A0A482WEQ8_LAOST</name>
<gene>
    <name evidence="4" type="ORF">LSTR_LSTR007081</name>
</gene>
<dbReference type="PROSITE" id="PS00299">
    <property type="entry name" value="UBIQUITIN_1"/>
    <property type="match status" value="1"/>
</dbReference>
<dbReference type="GO" id="GO:0071818">
    <property type="term" value="C:BAT3 complex"/>
    <property type="evidence" value="ECO:0007669"/>
    <property type="project" value="TreeGrafter"/>
</dbReference>
<accession>A0A482WEQ8</accession>
<dbReference type="InterPro" id="IPR000626">
    <property type="entry name" value="Ubiquitin-like_dom"/>
</dbReference>
<dbReference type="AlphaFoldDB" id="A0A482WEQ8"/>
<dbReference type="PANTHER" id="PTHR46555:SF1">
    <property type="entry name" value="UBIQUITIN-LIKE PROTEIN 4A"/>
    <property type="match status" value="1"/>
</dbReference>
<comment type="caution">
    <text evidence="4">The sequence shown here is derived from an EMBL/GenBank/DDBJ whole genome shotgun (WGS) entry which is preliminary data.</text>
</comment>
<evidence type="ECO:0000313" key="4">
    <source>
        <dbReference type="EMBL" id="RZF32003.1"/>
    </source>
</evidence>
<dbReference type="EMBL" id="QKKF02037612">
    <property type="protein sequence ID" value="RZF32003.1"/>
    <property type="molecule type" value="Genomic_DNA"/>
</dbReference>
<dbReference type="InterPro" id="IPR047154">
    <property type="entry name" value="UBL4A-like"/>
</dbReference>
<evidence type="ECO:0000313" key="5">
    <source>
        <dbReference type="Proteomes" id="UP000291343"/>
    </source>
</evidence>
<dbReference type="InterPro" id="IPR041421">
    <property type="entry name" value="Ubl4_C_TUGS"/>
</dbReference>
<dbReference type="InParanoid" id="A0A482WEQ8"/>
<dbReference type="GO" id="GO:0071816">
    <property type="term" value="P:tail-anchored membrane protein insertion into ER membrane"/>
    <property type="evidence" value="ECO:0007669"/>
    <property type="project" value="TreeGrafter"/>
</dbReference>
<dbReference type="InterPro" id="IPR029071">
    <property type="entry name" value="Ubiquitin-like_domsf"/>
</dbReference>
<dbReference type="GO" id="GO:0006620">
    <property type="term" value="P:post-translational protein targeting to endoplasmic reticulum membrane"/>
    <property type="evidence" value="ECO:0007669"/>
    <property type="project" value="InterPro"/>
</dbReference>
<dbReference type="InterPro" id="IPR019954">
    <property type="entry name" value="Ubiquitin_CS"/>
</dbReference>
<organism evidence="4 5">
    <name type="scientific">Laodelphax striatellus</name>
    <name type="common">Small brown planthopper</name>
    <name type="synonym">Delphax striatella</name>
    <dbReference type="NCBI Taxonomy" id="195883"/>
    <lineage>
        <taxon>Eukaryota</taxon>
        <taxon>Metazoa</taxon>
        <taxon>Ecdysozoa</taxon>
        <taxon>Arthropoda</taxon>
        <taxon>Hexapoda</taxon>
        <taxon>Insecta</taxon>
        <taxon>Pterygota</taxon>
        <taxon>Neoptera</taxon>
        <taxon>Paraneoptera</taxon>
        <taxon>Hemiptera</taxon>
        <taxon>Auchenorrhyncha</taxon>
        <taxon>Fulgoroidea</taxon>
        <taxon>Delphacidae</taxon>
        <taxon>Criomorphinae</taxon>
        <taxon>Laodelphax</taxon>
    </lineage>
</organism>
<dbReference type="FunCoup" id="A0A482WEQ8">
    <property type="interactions" value="178"/>
</dbReference>
<keyword evidence="2" id="KW-0963">Cytoplasm</keyword>
<dbReference type="OrthoDB" id="417450at2759"/>
<dbReference type="PANTHER" id="PTHR46555">
    <property type="entry name" value="UBIQUITIN-LIKE PROTEIN 4A"/>
    <property type="match status" value="1"/>
</dbReference>
<dbReference type="Pfam" id="PF00240">
    <property type="entry name" value="ubiquitin"/>
    <property type="match status" value="1"/>
</dbReference>
<sequence>MKVNIKALHGAECFVEITNTMTILELKQMVSKALKVPIGHQKLLLAGRFLADNKTVADYPNMKEGIRIHLVVRPNWEQDISSVNLHDASYCFLRKYYSDSDSQKISDEFLKEFNRSISSLSLDDIERIATMYLNEELTA</sequence>
<dbReference type="PROSITE" id="PS50053">
    <property type="entry name" value="UBIQUITIN_2"/>
    <property type="match status" value="1"/>
</dbReference>
<evidence type="ECO:0000259" key="3">
    <source>
        <dbReference type="PROSITE" id="PS50053"/>
    </source>
</evidence>
<evidence type="ECO:0000256" key="1">
    <source>
        <dbReference type="ARBA" id="ARBA00004514"/>
    </source>
</evidence>
<evidence type="ECO:0000256" key="2">
    <source>
        <dbReference type="ARBA" id="ARBA00022490"/>
    </source>
</evidence>
<feature type="domain" description="Ubiquitin-like" evidence="3">
    <location>
        <begin position="1"/>
        <end position="59"/>
    </location>
</feature>